<dbReference type="Proteomes" id="UP000324222">
    <property type="component" value="Unassembled WGS sequence"/>
</dbReference>
<comment type="caution">
    <text evidence="1">The sequence shown here is derived from an EMBL/GenBank/DDBJ whole genome shotgun (WGS) entry which is preliminary data.</text>
</comment>
<gene>
    <name evidence="1" type="ORF">E2C01_101993</name>
</gene>
<keyword evidence="2" id="KW-1185">Reference proteome</keyword>
<protein>
    <submittedName>
        <fullName evidence="1">Uncharacterized protein</fullName>
    </submittedName>
</protein>
<reference evidence="1 2" key="1">
    <citation type="submission" date="2019-05" db="EMBL/GenBank/DDBJ databases">
        <title>Another draft genome of Portunus trituberculatus and its Hox gene families provides insights of decapod evolution.</title>
        <authorList>
            <person name="Jeong J.-H."/>
            <person name="Song I."/>
            <person name="Kim S."/>
            <person name="Choi T."/>
            <person name="Kim D."/>
            <person name="Ryu S."/>
            <person name="Kim W."/>
        </authorList>
    </citation>
    <scope>NUCLEOTIDE SEQUENCE [LARGE SCALE GENOMIC DNA]</scope>
    <source>
        <tissue evidence="1">Muscle</tissue>
    </source>
</reference>
<evidence type="ECO:0000313" key="2">
    <source>
        <dbReference type="Proteomes" id="UP000324222"/>
    </source>
</evidence>
<dbReference type="EMBL" id="VSRR010149918">
    <property type="protein sequence ID" value="MPD06199.1"/>
    <property type="molecule type" value="Genomic_DNA"/>
</dbReference>
<evidence type="ECO:0000313" key="1">
    <source>
        <dbReference type="EMBL" id="MPD06199.1"/>
    </source>
</evidence>
<accession>A0A5B7KLQ2</accession>
<sequence>MKGKERGSNNTMSSEGKKWFLTLLNDKTLLDKVLCLNDRPPGLLTNSTSSILVTKWTFKQTHDSRKCEISKGD</sequence>
<dbReference type="AlphaFoldDB" id="A0A5B7KLQ2"/>
<organism evidence="1 2">
    <name type="scientific">Portunus trituberculatus</name>
    <name type="common">Swimming crab</name>
    <name type="synonym">Neptunus trituberculatus</name>
    <dbReference type="NCBI Taxonomy" id="210409"/>
    <lineage>
        <taxon>Eukaryota</taxon>
        <taxon>Metazoa</taxon>
        <taxon>Ecdysozoa</taxon>
        <taxon>Arthropoda</taxon>
        <taxon>Crustacea</taxon>
        <taxon>Multicrustacea</taxon>
        <taxon>Malacostraca</taxon>
        <taxon>Eumalacostraca</taxon>
        <taxon>Eucarida</taxon>
        <taxon>Decapoda</taxon>
        <taxon>Pleocyemata</taxon>
        <taxon>Brachyura</taxon>
        <taxon>Eubrachyura</taxon>
        <taxon>Portunoidea</taxon>
        <taxon>Portunidae</taxon>
        <taxon>Portuninae</taxon>
        <taxon>Portunus</taxon>
    </lineage>
</organism>
<proteinExistence type="predicted"/>
<name>A0A5B7KLQ2_PORTR</name>